<dbReference type="Proteomes" id="UP000250928">
    <property type="component" value="Unassembled WGS sequence"/>
</dbReference>
<organism evidence="6 7">
    <name type="scientific">Candidatus Sedimenticola endophacoides</name>
    <dbReference type="NCBI Taxonomy" id="2548426"/>
    <lineage>
        <taxon>Bacteria</taxon>
        <taxon>Pseudomonadati</taxon>
        <taxon>Pseudomonadota</taxon>
        <taxon>Gammaproteobacteria</taxon>
        <taxon>Chromatiales</taxon>
        <taxon>Sedimenticolaceae</taxon>
        <taxon>Sedimenticola</taxon>
    </lineage>
</organism>
<dbReference type="EMBL" id="PQCO01000231">
    <property type="protein sequence ID" value="PUE00166.1"/>
    <property type="molecule type" value="Genomic_DNA"/>
</dbReference>
<dbReference type="InterPro" id="IPR005631">
    <property type="entry name" value="SDH"/>
</dbReference>
<evidence type="ECO:0000256" key="1">
    <source>
        <dbReference type="ARBA" id="ARBA00004496"/>
    </source>
</evidence>
<accession>A0A6N4DTK4</accession>
<dbReference type="Pfam" id="PF03937">
    <property type="entry name" value="Sdh5"/>
    <property type="match status" value="1"/>
</dbReference>
<dbReference type="AlphaFoldDB" id="A0A6N4DTK4"/>
<dbReference type="SUPFAM" id="SSF109910">
    <property type="entry name" value="YgfY-like"/>
    <property type="match status" value="1"/>
</dbReference>
<evidence type="ECO:0000256" key="5">
    <source>
        <dbReference type="ARBA" id="ARBA00023186"/>
    </source>
</evidence>
<protein>
    <recommendedName>
        <fullName evidence="3">FAD assembly factor SdhE</fullName>
    </recommendedName>
</protein>
<dbReference type="Gene3D" id="1.10.150.250">
    <property type="entry name" value="Flavinator of succinate dehydrogenase"/>
    <property type="match status" value="1"/>
</dbReference>
<dbReference type="GO" id="GO:0005737">
    <property type="term" value="C:cytoplasm"/>
    <property type="evidence" value="ECO:0007669"/>
    <property type="project" value="UniProtKB-SubCell"/>
</dbReference>
<evidence type="ECO:0000256" key="2">
    <source>
        <dbReference type="ARBA" id="ARBA00008571"/>
    </source>
</evidence>
<dbReference type="PANTHER" id="PTHR39585">
    <property type="entry name" value="FAD ASSEMBLY FACTOR SDHE"/>
    <property type="match status" value="1"/>
</dbReference>
<dbReference type="PANTHER" id="PTHR39585:SF1">
    <property type="entry name" value="FAD ASSEMBLY FACTOR SDHE"/>
    <property type="match status" value="1"/>
</dbReference>
<comment type="similarity">
    <text evidence="2">Belongs to the SdhE FAD assembly factor family.</text>
</comment>
<dbReference type="InterPro" id="IPR036714">
    <property type="entry name" value="SDH_sf"/>
</dbReference>
<evidence type="ECO:0000313" key="7">
    <source>
        <dbReference type="Proteomes" id="UP000250928"/>
    </source>
</evidence>
<comment type="subcellular location">
    <subcellularLocation>
        <location evidence="1">Cytoplasm</location>
    </subcellularLocation>
</comment>
<keyword evidence="4" id="KW-0963">Cytoplasm</keyword>
<name>A0A6N4DTK4_9GAMM</name>
<dbReference type="InterPro" id="IPR050531">
    <property type="entry name" value="SdhE_FAD_assembly_factor"/>
</dbReference>
<evidence type="ECO:0000313" key="6">
    <source>
        <dbReference type="EMBL" id="PUE00166.1"/>
    </source>
</evidence>
<evidence type="ECO:0000256" key="4">
    <source>
        <dbReference type="ARBA" id="ARBA00022490"/>
    </source>
</evidence>
<keyword evidence="5" id="KW-0143">Chaperone</keyword>
<reference evidence="6 7" key="1">
    <citation type="submission" date="2018-01" db="EMBL/GenBank/DDBJ databases">
        <title>Novel co-symbiosis in the lucinid bivalve Phacoides pectinatus.</title>
        <authorList>
            <person name="Lim S.J."/>
            <person name="Davis B.G."/>
            <person name="Gill D.E."/>
            <person name="Engel A.S."/>
            <person name="Anderson L.C."/>
            <person name="Campbell B.J."/>
        </authorList>
    </citation>
    <scope>NUCLEOTIDE SEQUENCE [LARGE SCALE GENOMIC DNA]</scope>
    <source>
        <strain evidence="6">N3_P5</strain>
    </source>
</reference>
<dbReference type="GO" id="GO:0006105">
    <property type="term" value="P:succinate metabolic process"/>
    <property type="evidence" value="ECO:0007669"/>
    <property type="project" value="TreeGrafter"/>
</dbReference>
<evidence type="ECO:0000256" key="3">
    <source>
        <dbReference type="ARBA" id="ARBA00019418"/>
    </source>
</evidence>
<comment type="caution">
    <text evidence="6">The sequence shown here is derived from an EMBL/GenBank/DDBJ whole genome shotgun (WGS) entry which is preliminary data.</text>
</comment>
<proteinExistence type="inferred from homology"/>
<sequence>MANPPPLPSMGKLRWQCRRGMLELDYALSEFLEARYPALDEEEQRGFVRLLDYEDQLLLDWLMGNAVPSDPATRLLIERICRRA</sequence>
<gene>
    <name evidence="6" type="ORF">C3L24_09660</name>
</gene>